<evidence type="ECO:0000313" key="5">
    <source>
        <dbReference type="Proteomes" id="UP000076761"/>
    </source>
</evidence>
<dbReference type="EMBL" id="KV425552">
    <property type="protein sequence ID" value="KZT30222.1"/>
    <property type="molecule type" value="Genomic_DNA"/>
</dbReference>
<accession>A0A165VUS1</accession>
<evidence type="ECO:0000313" key="4">
    <source>
        <dbReference type="EMBL" id="KZT30222.1"/>
    </source>
</evidence>
<gene>
    <name evidence="4" type="ORF">NEOLEDRAFT_1144657</name>
</gene>
<keyword evidence="3" id="KW-0732">Signal</keyword>
<dbReference type="OrthoDB" id="2564568at2759"/>
<evidence type="ECO:0000256" key="1">
    <source>
        <dbReference type="SAM" id="MobiDB-lite"/>
    </source>
</evidence>
<feature type="region of interest" description="Disordered" evidence="1">
    <location>
        <begin position="153"/>
        <end position="186"/>
    </location>
</feature>
<sequence length="220" mass="21528">MHAVCILFAVLAAAVSSAATSISASAPGLFLRQVDPSQYPPQCQSTCSNILDTINACTTVACMCTASNNQALASCVDCILGSDGTDPSSSLVAQAQSILDNFESTCAQGGSPVATLQVTPSYVSGASQTTITSAASPTTIASASSSTPQITFVGTSTHSSESATNTVTSPAAGTNTGTALGSSTTSSDINPFAKSGSVKVGVPAAVAAAGVVFGGFALLL</sequence>
<dbReference type="Proteomes" id="UP000076761">
    <property type="component" value="Unassembled WGS sequence"/>
</dbReference>
<proteinExistence type="predicted"/>
<feature type="transmembrane region" description="Helical" evidence="2">
    <location>
        <begin position="200"/>
        <end position="219"/>
    </location>
</feature>
<dbReference type="AlphaFoldDB" id="A0A165VUS1"/>
<protein>
    <recommendedName>
        <fullName evidence="6">Extracellular membrane protein CFEM domain-containing protein</fullName>
    </recommendedName>
</protein>
<feature type="compositionally biased region" description="Low complexity" evidence="1">
    <location>
        <begin position="171"/>
        <end position="186"/>
    </location>
</feature>
<feature type="compositionally biased region" description="Polar residues" evidence="1">
    <location>
        <begin position="153"/>
        <end position="169"/>
    </location>
</feature>
<keyword evidence="2" id="KW-0472">Membrane</keyword>
<reference evidence="4 5" key="1">
    <citation type="journal article" date="2016" name="Mol. Biol. Evol.">
        <title>Comparative Genomics of Early-Diverging Mushroom-Forming Fungi Provides Insights into the Origins of Lignocellulose Decay Capabilities.</title>
        <authorList>
            <person name="Nagy L.G."/>
            <person name="Riley R."/>
            <person name="Tritt A."/>
            <person name="Adam C."/>
            <person name="Daum C."/>
            <person name="Floudas D."/>
            <person name="Sun H."/>
            <person name="Yadav J.S."/>
            <person name="Pangilinan J."/>
            <person name="Larsson K.H."/>
            <person name="Matsuura K."/>
            <person name="Barry K."/>
            <person name="Labutti K."/>
            <person name="Kuo R."/>
            <person name="Ohm R.A."/>
            <person name="Bhattacharya S.S."/>
            <person name="Shirouzu T."/>
            <person name="Yoshinaga Y."/>
            <person name="Martin F.M."/>
            <person name="Grigoriev I.V."/>
            <person name="Hibbett D.S."/>
        </authorList>
    </citation>
    <scope>NUCLEOTIDE SEQUENCE [LARGE SCALE GENOMIC DNA]</scope>
    <source>
        <strain evidence="4 5">HHB14362 ss-1</strain>
    </source>
</reference>
<dbReference type="InParanoid" id="A0A165VUS1"/>
<evidence type="ECO:0000256" key="2">
    <source>
        <dbReference type="SAM" id="Phobius"/>
    </source>
</evidence>
<feature type="signal peptide" evidence="3">
    <location>
        <begin position="1"/>
        <end position="19"/>
    </location>
</feature>
<evidence type="ECO:0000256" key="3">
    <source>
        <dbReference type="SAM" id="SignalP"/>
    </source>
</evidence>
<keyword evidence="2" id="KW-0812">Transmembrane</keyword>
<evidence type="ECO:0008006" key="6">
    <source>
        <dbReference type="Google" id="ProtNLM"/>
    </source>
</evidence>
<organism evidence="4 5">
    <name type="scientific">Neolentinus lepideus HHB14362 ss-1</name>
    <dbReference type="NCBI Taxonomy" id="1314782"/>
    <lineage>
        <taxon>Eukaryota</taxon>
        <taxon>Fungi</taxon>
        <taxon>Dikarya</taxon>
        <taxon>Basidiomycota</taxon>
        <taxon>Agaricomycotina</taxon>
        <taxon>Agaricomycetes</taxon>
        <taxon>Gloeophyllales</taxon>
        <taxon>Gloeophyllaceae</taxon>
        <taxon>Neolentinus</taxon>
    </lineage>
</organism>
<name>A0A165VUS1_9AGAM</name>
<keyword evidence="5" id="KW-1185">Reference proteome</keyword>
<feature type="chain" id="PRO_5007868223" description="Extracellular membrane protein CFEM domain-containing protein" evidence="3">
    <location>
        <begin position="20"/>
        <end position="220"/>
    </location>
</feature>
<keyword evidence="2" id="KW-1133">Transmembrane helix</keyword>